<dbReference type="Proteomes" id="UP001145114">
    <property type="component" value="Unassembled WGS sequence"/>
</dbReference>
<keyword evidence="2" id="KW-1185">Reference proteome</keyword>
<evidence type="ECO:0000313" key="1">
    <source>
        <dbReference type="EMBL" id="KAJ1678884.1"/>
    </source>
</evidence>
<sequence length="222" mass="24251">MYEHYVAYVAVGFSCILCFSQLAALGTLRAAKKAGVNFSSLPYLVALGNSILWLKYGMLKMDTFILLSNGLGIATSMVVVYYCWNYSIRRGEVEQGLVTILALCALCFIYVDHSTSIKAEDNFGVIASMSSMAFFFAPLSQVRQIIIKKDASSLIPAITAASFGNTLLWTIYGMSLSDLHILIPNAVGLVLSSIQCLLVILYRNSSGVQRQVEERIAMTALA</sequence>
<evidence type="ECO:0000313" key="2">
    <source>
        <dbReference type="Proteomes" id="UP001145114"/>
    </source>
</evidence>
<protein>
    <submittedName>
        <fullName evidence="1">Uncharacterized protein</fullName>
    </submittedName>
</protein>
<reference evidence="1" key="1">
    <citation type="submission" date="2022-06" db="EMBL/GenBank/DDBJ databases">
        <title>Phylogenomic reconstructions and comparative analyses of Kickxellomycotina fungi.</title>
        <authorList>
            <person name="Reynolds N.K."/>
            <person name="Stajich J.E."/>
            <person name="Barry K."/>
            <person name="Grigoriev I.V."/>
            <person name="Crous P."/>
            <person name="Smith M.E."/>
        </authorList>
    </citation>
    <scope>NUCLEOTIDE SEQUENCE</scope>
    <source>
        <strain evidence="1">RSA 2271</strain>
    </source>
</reference>
<gene>
    <name evidence="1" type="ORF">EV182_003159</name>
</gene>
<organism evidence="1 2">
    <name type="scientific">Spiromyces aspiralis</name>
    <dbReference type="NCBI Taxonomy" id="68401"/>
    <lineage>
        <taxon>Eukaryota</taxon>
        <taxon>Fungi</taxon>
        <taxon>Fungi incertae sedis</taxon>
        <taxon>Zoopagomycota</taxon>
        <taxon>Kickxellomycotina</taxon>
        <taxon>Kickxellomycetes</taxon>
        <taxon>Kickxellales</taxon>
        <taxon>Kickxellaceae</taxon>
        <taxon>Spiromyces</taxon>
    </lineage>
</organism>
<accession>A0ACC1HQT6</accession>
<proteinExistence type="predicted"/>
<dbReference type="EMBL" id="JAMZIH010000778">
    <property type="protein sequence ID" value="KAJ1678884.1"/>
    <property type="molecule type" value="Genomic_DNA"/>
</dbReference>
<comment type="caution">
    <text evidence="1">The sequence shown here is derived from an EMBL/GenBank/DDBJ whole genome shotgun (WGS) entry which is preliminary data.</text>
</comment>
<name>A0ACC1HQT6_9FUNG</name>